<protein>
    <submittedName>
        <fullName evidence="1">Uncharacterized protein</fullName>
    </submittedName>
</protein>
<gene>
    <name evidence="1" type="ORF">RRG08_000867</name>
</gene>
<name>A0AAE0XTG9_9GAST</name>
<dbReference type="Proteomes" id="UP001283361">
    <property type="component" value="Unassembled WGS sequence"/>
</dbReference>
<dbReference type="EMBL" id="JAWDGP010007602">
    <property type="protein sequence ID" value="KAK3711606.1"/>
    <property type="molecule type" value="Genomic_DNA"/>
</dbReference>
<evidence type="ECO:0000313" key="1">
    <source>
        <dbReference type="EMBL" id="KAK3711606.1"/>
    </source>
</evidence>
<comment type="caution">
    <text evidence="1">The sequence shown here is derived from an EMBL/GenBank/DDBJ whole genome shotgun (WGS) entry which is preliminary data.</text>
</comment>
<sequence length="80" mass="9173">MCQDLGNPLDDCQYLGRPLEVLCCRGCVPHYTGQGTYYFYYRPTLLVFLQGSKKTNLHHKHLRIVVFRSSTGNRLLTPPA</sequence>
<reference evidence="1" key="1">
    <citation type="journal article" date="2023" name="G3 (Bethesda)">
        <title>A reference genome for the long-term kleptoplast-retaining sea slug Elysia crispata morphotype clarki.</title>
        <authorList>
            <person name="Eastman K.E."/>
            <person name="Pendleton A.L."/>
            <person name="Shaikh M.A."/>
            <person name="Suttiyut T."/>
            <person name="Ogas R."/>
            <person name="Tomko P."/>
            <person name="Gavelis G."/>
            <person name="Widhalm J.R."/>
            <person name="Wisecaver J.H."/>
        </authorList>
    </citation>
    <scope>NUCLEOTIDE SEQUENCE</scope>
    <source>
        <strain evidence="1">ECLA1</strain>
    </source>
</reference>
<accession>A0AAE0XTG9</accession>
<evidence type="ECO:0000313" key="2">
    <source>
        <dbReference type="Proteomes" id="UP001283361"/>
    </source>
</evidence>
<keyword evidence="2" id="KW-1185">Reference proteome</keyword>
<dbReference type="AlphaFoldDB" id="A0AAE0XTG9"/>
<organism evidence="1 2">
    <name type="scientific">Elysia crispata</name>
    <name type="common">lettuce slug</name>
    <dbReference type="NCBI Taxonomy" id="231223"/>
    <lineage>
        <taxon>Eukaryota</taxon>
        <taxon>Metazoa</taxon>
        <taxon>Spiralia</taxon>
        <taxon>Lophotrochozoa</taxon>
        <taxon>Mollusca</taxon>
        <taxon>Gastropoda</taxon>
        <taxon>Heterobranchia</taxon>
        <taxon>Euthyneura</taxon>
        <taxon>Panpulmonata</taxon>
        <taxon>Sacoglossa</taxon>
        <taxon>Placobranchoidea</taxon>
        <taxon>Plakobranchidae</taxon>
        <taxon>Elysia</taxon>
    </lineage>
</organism>
<proteinExistence type="predicted"/>